<dbReference type="Proteomes" id="UP000226031">
    <property type="component" value="Unassembled WGS sequence"/>
</dbReference>
<keyword evidence="2" id="KW-1185">Reference proteome</keyword>
<sequence length="74" mass="8647">MVVRVKQTERRGIAGQTKKQEYPFEAGSHQVRDSRLRYVLDGSDIQEEEPKQARKVRSNYIRASTTNSARLRRL</sequence>
<gene>
    <name evidence="1" type="ORF">GX50_05347</name>
</gene>
<dbReference type="EMBL" id="PDND01000112">
    <property type="protein sequence ID" value="PGH31849.1"/>
    <property type="molecule type" value="Genomic_DNA"/>
</dbReference>
<accession>A0A2B7ZF82</accession>
<name>A0A2B7ZF82_9EURO</name>
<dbReference type="AlphaFoldDB" id="A0A2B7ZF82"/>
<evidence type="ECO:0000313" key="1">
    <source>
        <dbReference type="EMBL" id="PGH31849.1"/>
    </source>
</evidence>
<evidence type="ECO:0000313" key="2">
    <source>
        <dbReference type="Proteomes" id="UP000226031"/>
    </source>
</evidence>
<organism evidence="1 2">
    <name type="scientific">[Emmonsia] crescens</name>
    <dbReference type="NCBI Taxonomy" id="73230"/>
    <lineage>
        <taxon>Eukaryota</taxon>
        <taxon>Fungi</taxon>
        <taxon>Dikarya</taxon>
        <taxon>Ascomycota</taxon>
        <taxon>Pezizomycotina</taxon>
        <taxon>Eurotiomycetes</taxon>
        <taxon>Eurotiomycetidae</taxon>
        <taxon>Onygenales</taxon>
        <taxon>Ajellomycetaceae</taxon>
        <taxon>Emergomyces</taxon>
    </lineage>
</organism>
<protein>
    <submittedName>
        <fullName evidence="1">Uncharacterized protein</fullName>
    </submittedName>
</protein>
<comment type="caution">
    <text evidence="1">The sequence shown here is derived from an EMBL/GenBank/DDBJ whole genome shotgun (WGS) entry which is preliminary data.</text>
</comment>
<reference evidence="1 2" key="1">
    <citation type="submission" date="2017-10" db="EMBL/GenBank/DDBJ databases">
        <title>Comparative genomics in systemic dimorphic fungi from Ajellomycetaceae.</title>
        <authorList>
            <person name="Munoz J.F."/>
            <person name="Mcewen J.G."/>
            <person name="Clay O.K."/>
            <person name="Cuomo C.A."/>
        </authorList>
    </citation>
    <scope>NUCLEOTIDE SEQUENCE [LARGE SCALE GENOMIC DNA]</scope>
    <source>
        <strain evidence="1 2">UAMH4076</strain>
    </source>
</reference>
<proteinExistence type="predicted"/>